<sequence>MRSAYPVVISKSDDGYFVTIPDFEINTQGEDVADAMVMARDAIELMGITFEDDGKPLPKPGTVKAEKEFDDDIITLVDVDFTAYRKKLDDRAVRKNCTIPYWLNVEAEKNNVNFSRVLQDALMEKLHVSNNR</sequence>
<dbReference type="Pfam" id="PF15919">
    <property type="entry name" value="HicB_lk_antitox"/>
    <property type="match status" value="1"/>
</dbReference>
<proteinExistence type="predicted"/>
<organism evidence="2 3">
    <name type="scientific">Acetobacterium wieringae</name>
    <dbReference type="NCBI Taxonomy" id="52694"/>
    <lineage>
        <taxon>Bacteria</taxon>
        <taxon>Bacillati</taxon>
        <taxon>Bacillota</taxon>
        <taxon>Clostridia</taxon>
        <taxon>Eubacteriales</taxon>
        <taxon>Eubacteriaceae</taxon>
        <taxon>Acetobacterium</taxon>
    </lineage>
</organism>
<evidence type="ECO:0000259" key="1">
    <source>
        <dbReference type="Pfam" id="PF15919"/>
    </source>
</evidence>
<gene>
    <name evidence="2" type="ORF">FXB42_08195</name>
</gene>
<accession>A0A5D0WNA9</accession>
<feature type="domain" description="HicB-like antitoxin of toxin-antitoxin system" evidence="1">
    <location>
        <begin position="5"/>
        <end position="103"/>
    </location>
</feature>
<dbReference type="RefSeq" id="WP_148637427.1">
    <property type="nucleotide sequence ID" value="NZ_VSLA01000013.1"/>
</dbReference>
<comment type="caution">
    <text evidence="2">The sequence shown here is derived from an EMBL/GenBank/DDBJ whole genome shotgun (WGS) entry which is preliminary data.</text>
</comment>
<dbReference type="Proteomes" id="UP000322619">
    <property type="component" value="Unassembled WGS sequence"/>
</dbReference>
<dbReference type="SUPFAM" id="SSF143100">
    <property type="entry name" value="TTHA1013/TTHA0281-like"/>
    <property type="match status" value="1"/>
</dbReference>
<reference evidence="2 3" key="1">
    <citation type="submission" date="2019-08" db="EMBL/GenBank/DDBJ databases">
        <title>Isolation and enrichment of carboxydotrophic bacteria from anaerobic sludge for the production of bio-based chemicals from syngas.</title>
        <authorList>
            <person name="Antares A.L."/>
            <person name="Moreira J."/>
            <person name="Diender M."/>
            <person name="Parshina S.N."/>
            <person name="Stams A.J.M."/>
            <person name="Alves M."/>
            <person name="Alves J.I."/>
            <person name="Sousa D.Z."/>
        </authorList>
    </citation>
    <scope>NUCLEOTIDE SEQUENCE [LARGE SCALE GENOMIC DNA]</scope>
    <source>
        <strain evidence="2 3">JM</strain>
    </source>
</reference>
<dbReference type="EMBL" id="VSLA01000013">
    <property type="protein sequence ID" value="TYC85842.1"/>
    <property type="molecule type" value="Genomic_DNA"/>
</dbReference>
<evidence type="ECO:0000313" key="2">
    <source>
        <dbReference type="EMBL" id="TYC85842.1"/>
    </source>
</evidence>
<name>A0A5D0WNA9_9FIRM</name>
<dbReference type="InterPro" id="IPR035069">
    <property type="entry name" value="TTHA1013/TTHA0281-like"/>
</dbReference>
<dbReference type="InterPro" id="IPR031807">
    <property type="entry name" value="HicB-like"/>
</dbReference>
<dbReference type="AlphaFoldDB" id="A0A5D0WNA9"/>
<evidence type="ECO:0000313" key="3">
    <source>
        <dbReference type="Proteomes" id="UP000322619"/>
    </source>
</evidence>
<dbReference type="Gene3D" id="3.30.160.250">
    <property type="match status" value="1"/>
</dbReference>
<protein>
    <submittedName>
        <fullName evidence="2">HicB family protein</fullName>
    </submittedName>
</protein>